<sequence>MKHHCVRKPSDLCTVNVSGMKFSKAKEKDFKHFTSVIYINASENLLPLDSFHTFPTLKELELAFNGIKMVYVKYGDFKTLE</sequence>
<evidence type="ECO:0000313" key="5">
    <source>
        <dbReference type="EMBL" id="KAK7806818.1"/>
    </source>
</evidence>
<dbReference type="Proteomes" id="UP001488838">
    <property type="component" value="Unassembled WGS sequence"/>
</dbReference>
<evidence type="ECO:0000256" key="2">
    <source>
        <dbReference type="ARBA" id="ARBA00022490"/>
    </source>
</evidence>
<dbReference type="PANTHER" id="PTHR22710">
    <property type="entry name" value="X-RAY RADIATION RESISTANCE ASSOCIATED PROTEIN 1 XRRA1"/>
    <property type="match status" value="1"/>
</dbReference>
<dbReference type="InterPro" id="IPR032675">
    <property type="entry name" value="LRR_dom_sf"/>
</dbReference>
<keyword evidence="3" id="KW-0433">Leucine-rich repeat</keyword>
<dbReference type="Gene3D" id="3.80.10.10">
    <property type="entry name" value="Ribonuclease Inhibitor"/>
    <property type="match status" value="1"/>
</dbReference>
<evidence type="ECO:0008006" key="7">
    <source>
        <dbReference type="Google" id="ProtNLM"/>
    </source>
</evidence>
<dbReference type="GO" id="GO:0005634">
    <property type="term" value="C:nucleus"/>
    <property type="evidence" value="ECO:0007669"/>
    <property type="project" value="TreeGrafter"/>
</dbReference>
<evidence type="ECO:0000313" key="6">
    <source>
        <dbReference type="Proteomes" id="UP001488838"/>
    </source>
</evidence>
<feature type="non-terminal residue" evidence="5">
    <location>
        <position position="81"/>
    </location>
</feature>
<protein>
    <recommendedName>
        <fullName evidence="7">Toll-like receptor 4</fullName>
    </recommendedName>
</protein>
<comment type="subcellular location">
    <subcellularLocation>
        <location evidence="1">Cytoplasm</location>
    </subcellularLocation>
</comment>
<keyword evidence="2" id="KW-0963">Cytoplasm</keyword>
<dbReference type="SUPFAM" id="SSF52058">
    <property type="entry name" value="L domain-like"/>
    <property type="match status" value="1"/>
</dbReference>
<keyword evidence="6" id="KW-1185">Reference proteome</keyword>
<dbReference type="GO" id="GO:0005737">
    <property type="term" value="C:cytoplasm"/>
    <property type="evidence" value="ECO:0007669"/>
    <property type="project" value="UniProtKB-SubCell"/>
</dbReference>
<dbReference type="AlphaFoldDB" id="A0AAW0HY19"/>
<name>A0AAW0HY19_MYOGA</name>
<comment type="caution">
    <text evidence="5">The sequence shown here is derived from an EMBL/GenBank/DDBJ whole genome shotgun (WGS) entry which is preliminary data.</text>
</comment>
<accession>A0AAW0HY19</accession>
<keyword evidence="4" id="KW-0677">Repeat</keyword>
<dbReference type="EMBL" id="JBBHLL010000290">
    <property type="protein sequence ID" value="KAK7806818.1"/>
    <property type="molecule type" value="Genomic_DNA"/>
</dbReference>
<dbReference type="PANTHER" id="PTHR22710:SF2">
    <property type="entry name" value="X-RAY RADIATION RESISTANCE-ASSOCIATED PROTEIN 1"/>
    <property type="match status" value="1"/>
</dbReference>
<evidence type="ECO:0000256" key="4">
    <source>
        <dbReference type="ARBA" id="ARBA00022737"/>
    </source>
</evidence>
<organism evidence="5 6">
    <name type="scientific">Myodes glareolus</name>
    <name type="common">Bank vole</name>
    <name type="synonym">Clethrionomys glareolus</name>
    <dbReference type="NCBI Taxonomy" id="447135"/>
    <lineage>
        <taxon>Eukaryota</taxon>
        <taxon>Metazoa</taxon>
        <taxon>Chordata</taxon>
        <taxon>Craniata</taxon>
        <taxon>Vertebrata</taxon>
        <taxon>Euteleostomi</taxon>
        <taxon>Mammalia</taxon>
        <taxon>Eutheria</taxon>
        <taxon>Euarchontoglires</taxon>
        <taxon>Glires</taxon>
        <taxon>Rodentia</taxon>
        <taxon>Myomorpha</taxon>
        <taxon>Muroidea</taxon>
        <taxon>Cricetidae</taxon>
        <taxon>Arvicolinae</taxon>
        <taxon>Myodes</taxon>
    </lineage>
</organism>
<reference evidence="5 6" key="1">
    <citation type="journal article" date="2023" name="bioRxiv">
        <title>Conserved and derived expression patterns and positive selection on dental genes reveal complex evolutionary context of ever-growing rodent molars.</title>
        <authorList>
            <person name="Calamari Z.T."/>
            <person name="Song A."/>
            <person name="Cohen E."/>
            <person name="Akter M."/>
            <person name="Roy R.D."/>
            <person name="Hallikas O."/>
            <person name="Christensen M.M."/>
            <person name="Li P."/>
            <person name="Marangoni P."/>
            <person name="Jernvall J."/>
            <person name="Klein O.D."/>
        </authorList>
    </citation>
    <scope>NUCLEOTIDE SEQUENCE [LARGE SCALE GENOMIC DNA]</scope>
    <source>
        <strain evidence="5">V071</strain>
    </source>
</reference>
<evidence type="ECO:0000256" key="3">
    <source>
        <dbReference type="ARBA" id="ARBA00022614"/>
    </source>
</evidence>
<proteinExistence type="predicted"/>
<gene>
    <name evidence="5" type="ORF">U0070_010302</name>
</gene>
<evidence type="ECO:0000256" key="1">
    <source>
        <dbReference type="ARBA" id="ARBA00004496"/>
    </source>
</evidence>